<evidence type="ECO:0000313" key="5">
    <source>
        <dbReference type="WBParaSite" id="DME_0000460501-mRNA-1"/>
    </source>
</evidence>
<sequence>MDNLIEISNEFRKELEVLLTNVKEQAINSFLITCDYVRIRRFFSAYEYSVDFSLILRPLTITGQTRSTVDKYPSVDDRNTTEFKDELIVALQDVSPLTNVDFRKLTITYFWLTIMLLGMTIGGAFGTLLSPLVALLINDFCAALIAYIILPLYMFYELEEEGEMAKDKETKVAFHRALLVFAILEVVFYLNFLPLNAVKTSIISLFLFIFSDRKRFFNITLGSGILVNILVGFPFGLTFSYFLLLLCYSATAFATLQLYFRYANEQVLSLFLKMLCF</sequence>
<protein>
    <submittedName>
        <fullName evidence="2 5">Uncharacterized protein</fullName>
    </submittedName>
</protein>
<evidence type="ECO:0000313" key="3">
    <source>
        <dbReference type="Proteomes" id="UP000038040"/>
    </source>
</evidence>
<proteinExistence type="predicted"/>
<dbReference type="PANTHER" id="PTHR31176:SF1">
    <property type="entry name" value="MFS DOMAIN-CONTAINING PROTEIN-RELATED"/>
    <property type="match status" value="1"/>
</dbReference>
<evidence type="ECO:0000313" key="2">
    <source>
        <dbReference type="EMBL" id="VDN58515.1"/>
    </source>
</evidence>
<gene>
    <name evidence="2" type="ORF">DME_LOCUS8488</name>
</gene>
<dbReference type="Pfam" id="PF05884">
    <property type="entry name" value="ZYG-11_interact"/>
    <property type="match status" value="1"/>
</dbReference>
<organism evidence="3 5">
    <name type="scientific">Dracunculus medinensis</name>
    <name type="common">Guinea worm</name>
    <dbReference type="NCBI Taxonomy" id="318479"/>
    <lineage>
        <taxon>Eukaryota</taxon>
        <taxon>Metazoa</taxon>
        <taxon>Ecdysozoa</taxon>
        <taxon>Nematoda</taxon>
        <taxon>Chromadorea</taxon>
        <taxon>Rhabditida</taxon>
        <taxon>Spirurina</taxon>
        <taxon>Dracunculoidea</taxon>
        <taxon>Dracunculidae</taxon>
        <taxon>Dracunculus</taxon>
    </lineage>
</organism>
<keyword evidence="1" id="KW-0472">Membrane</keyword>
<evidence type="ECO:0000256" key="1">
    <source>
        <dbReference type="SAM" id="Phobius"/>
    </source>
</evidence>
<accession>A0A0N4UBL8</accession>
<name>A0A0N4UBL8_DRAME</name>
<keyword evidence="4" id="KW-1185">Reference proteome</keyword>
<feature type="transmembrane region" description="Helical" evidence="1">
    <location>
        <begin position="109"/>
        <end position="129"/>
    </location>
</feature>
<dbReference type="InterPro" id="IPR008574">
    <property type="entry name" value="Nematodes_ZYG-11_interact"/>
</dbReference>
<keyword evidence="1" id="KW-0812">Transmembrane</keyword>
<feature type="transmembrane region" description="Helical" evidence="1">
    <location>
        <begin position="176"/>
        <end position="195"/>
    </location>
</feature>
<dbReference type="PANTHER" id="PTHR31176">
    <property type="entry name" value="MFS DOMAIN-CONTAINING PROTEIN-RELATED"/>
    <property type="match status" value="1"/>
</dbReference>
<dbReference type="Proteomes" id="UP000038040">
    <property type="component" value="Unplaced"/>
</dbReference>
<feature type="transmembrane region" description="Helical" evidence="1">
    <location>
        <begin position="136"/>
        <end position="156"/>
    </location>
</feature>
<reference evidence="2 4" key="2">
    <citation type="submission" date="2018-11" db="EMBL/GenBank/DDBJ databases">
        <authorList>
            <consortium name="Pathogen Informatics"/>
        </authorList>
    </citation>
    <scope>NUCLEOTIDE SEQUENCE [LARGE SCALE GENOMIC DNA]</scope>
</reference>
<evidence type="ECO:0000313" key="4">
    <source>
        <dbReference type="Proteomes" id="UP000274756"/>
    </source>
</evidence>
<dbReference type="Proteomes" id="UP000274756">
    <property type="component" value="Unassembled WGS sequence"/>
</dbReference>
<dbReference type="OrthoDB" id="5862577at2759"/>
<keyword evidence="1" id="KW-1133">Transmembrane helix</keyword>
<dbReference type="STRING" id="318479.A0A0N4UBL8"/>
<dbReference type="WBParaSite" id="DME_0000460501-mRNA-1">
    <property type="protein sequence ID" value="DME_0000460501-mRNA-1"/>
    <property type="gene ID" value="DME_0000460501"/>
</dbReference>
<reference evidence="5" key="1">
    <citation type="submission" date="2017-02" db="UniProtKB">
        <authorList>
            <consortium name="WormBaseParasite"/>
        </authorList>
    </citation>
    <scope>IDENTIFICATION</scope>
</reference>
<dbReference type="AlphaFoldDB" id="A0A0N4UBL8"/>
<dbReference type="EMBL" id="UYYG01001169">
    <property type="protein sequence ID" value="VDN58515.1"/>
    <property type="molecule type" value="Genomic_DNA"/>
</dbReference>